<dbReference type="PANTHER" id="PTHR10535">
    <property type="entry name" value="DNA-DIRECTED RNA POLYMERASES I, II, AND III SUBUNIT RPABC1"/>
    <property type="match status" value="1"/>
</dbReference>
<dbReference type="EMBL" id="MN740367">
    <property type="protein sequence ID" value="QHU02873.1"/>
    <property type="molecule type" value="Genomic_DNA"/>
</dbReference>
<dbReference type="GO" id="GO:0006362">
    <property type="term" value="P:transcription elongation by RNA polymerase I"/>
    <property type="evidence" value="ECO:0007669"/>
    <property type="project" value="TreeGrafter"/>
</dbReference>
<dbReference type="AlphaFoldDB" id="A0A6C0JBZ8"/>
<reference evidence="3" key="1">
    <citation type="journal article" date="2020" name="Nature">
        <title>Giant virus diversity and host interactions through global metagenomics.</title>
        <authorList>
            <person name="Schulz F."/>
            <person name="Roux S."/>
            <person name="Paez-Espino D."/>
            <person name="Jungbluth S."/>
            <person name="Walsh D.A."/>
            <person name="Denef V.J."/>
            <person name="McMahon K.D."/>
            <person name="Konstantinidis K.T."/>
            <person name="Eloe-Fadrosh E.A."/>
            <person name="Kyrpides N.C."/>
            <person name="Woyke T."/>
        </authorList>
    </citation>
    <scope>NUCLEOTIDE SEQUENCE</scope>
    <source>
        <strain evidence="3">GVMAG-M-3300025890-48</strain>
    </source>
</reference>
<proteinExistence type="predicted"/>
<dbReference type="PANTHER" id="PTHR10535:SF0">
    <property type="entry name" value="DNA-DIRECTED RNA POLYMERASES I, II, AND III SUBUNIT RPABC1"/>
    <property type="match status" value="1"/>
</dbReference>
<protein>
    <recommendedName>
        <fullName evidence="2">RNA polymerase subunit H/Rpb5 C-terminal domain-containing protein</fullName>
    </recommendedName>
</protein>
<dbReference type="PIRSF" id="PIRSF000747">
    <property type="entry name" value="RPB5"/>
    <property type="match status" value="1"/>
</dbReference>
<feature type="domain" description="RNA polymerase subunit H/Rpb5 C-terminal" evidence="2">
    <location>
        <begin position="133"/>
        <end position="206"/>
    </location>
</feature>
<dbReference type="GO" id="GO:0003899">
    <property type="term" value="F:DNA-directed RNA polymerase activity"/>
    <property type="evidence" value="ECO:0007669"/>
    <property type="project" value="InterPro"/>
</dbReference>
<evidence type="ECO:0000259" key="2">
    <source>
        <dbReference type="Pfam" id="PF01191"/>
    </source>
</evidence>
<accession>A0A6C0JBZ8</accession>
<dbReference type="GO" id="GO:0003677">
    <property type="term" value="F:DNA binding"/>
    <property type="evidence" value="ECO:0007669"/>
    <property type="project" value="InterPro"/>
</dbReference>
<dbReference type="GO" id="GO:0042797">
    <property type="term" value="P:tRNA transcription by RNA polymerase III"/>
    <property type="evidence" value="ECO:0007669"/>
    <property type="project" value="TreeGrafter"/>
</dbReference>
<dbReference type="GO" id="GO:0005736">
    <property type="term" value="C:RNA polymerase I complex"/>
    <property type="evidence" value="ECO:0007669"/>
    <property type="project" value="TreeGrafter"/>
</dbReference>
<sequence length="208" mass="23852">MAQSGFIVSLAKSRANILDILQKRGFDISNYEGSNVSEVHSMYQNQQLDMLVENKSTGKKAYVKYHLGKTLRSNNIYDYIEDLFTIDEILEKKDDLIVIARARANDSLVKSLRQIWADDGHFITVIGLKHLQFNILEHKLVPPHRILTVDEKTDVFKKYAIDNHRQIPDISRFEPVALVLGMRPGNVCEVTRNSRTAINAKHYRICSP</sequence>
<keyword evidence="1" id="KW-0804">Transcription</keyword>
<evidence type="ECO:0000313" key="3">
    <source>
        <dbReference type="EMBL" id="QHU02873.1"/>
    </source>
</evidence>
<dbReference type="GO" id="GO:0006366">
    <property type="term" value="P:transcription by RNA polymerase II"/>
    <property type="evidence" value="ECO:0007669"/>
    <property type="project" value="TreeGrafter"/>
</dbReference>
<dbReference type="SUPFAM" id="SSF55287">
    <property type="entry name" value="RPB5-like RNA polymerase subunit"/>
    <property type="match status" value="1"/>
</dbReference>
<dbReference type="InterPro" id="IPR014381">
    <property type="entry name" value="Arch_Rpo5/euc_Rpb5"/>
</dbReference>
<name>A0A6C0JBZ8_9ZZZZ</name>
<dbReference type="GO" id="GO:0005665">
    <property type="term" value="C:RNA polymerase II, core complex"/>
    <property type="evidence" value="ECO:0007669"/>
    <property type="project" value="TreeGrafter"/>
</dbReference>
<dbReference type="GO" id="GO:0005666">
    <property type="term" value="C:RNA polymerase III complex"/>
    <property type="evidence" value="ECO:0007669"/>
    <property type="project" value="TreeGrafter"/>
</dbReference>
<dbReference type="Gene3D" id="3.90.940.20">
    <property type="entry name" value="RPB5-like RNA polymerase subunit"/>
    <property type="match status" value="1"/>
</dbReference>
<dbReference type="InterPro" id="IPR035913">
    <property type="entry name" value="RPB5-like_sf"/>
</dbReference>
<organism evidence="3">
    <name type="scientific">viral metagenome</name>
    <dbReference type="NCBI Taxonomy" id="1070528"/>
    <lineage>
        <taxon>unclassified sequences</taxon>
        <taxon>metagenomes</taxon>
        <taxon>organismal metagenomes</taxon>
    </lineage>
</organism>
<dbReference type="Pfam" id="PF01191">
    <property type="entry name" value="RNA_pol_Rpb5_C"/>
    <property type="match status" value="1"/>
</dbReference>
<dbReference type="InterPro" id="IPR000783">
    <property type="entry name" value="RNA_pol_subH/Rpb5_C"/>
</dbReference>
<evidence type="ECO:0000256" key="1">
    <source>
        <dbReference type="ARBA" id="ARBA00023163"/>
    </source>
</evidence>